<evidence type="ECO:0000256" key="6">
    <source>
        <dbReference type="ARBA" id="ARBA00022747"/>
    </source>
</evidence>
<dbReference type="InterPro" id="IPR036890">
    <property type="entry name" value="HATPase_C_sf"/>
</dbReference>
<dbReference type="GO" id="GO:0003677">
    <property type="term" value="F:DNA binding"/>
    <property type="evidence" value="ECO:0007669"/>
    <property type="project" value="UniProtKB-KW"/>
</dbReference>
<keyword evidence="4" id="KW-0808">Transferase</keyword>
<dbReference type="AlphaFoldDB" id="A0A1I1IS72"/>
<dbReference type="CDD" id="cd16961">
    <property type="entry name" value="RMtype1_S_TRD-CR_like"/>
    <property type="match status" value="1"/>
</dbReference>
<dbReference type="CDD" id="cd02440">
    <property type="entry name" value="AdoMet_MTases"/>
    <property type="match status" value="1"/>
</dbReference>
<dbReference type="PROSITE" id="PS50109">
    <property type="entry name" value="HIS_KIN"/>
    <property type="match status" value="1"/>
</dbReference>
<dbReference type="InterPro" id="IPR005467">
    <property type="entry name" value="His_kinase_dom"/>
</dbReference>
<dbReference type="Pfam" id="PF02384">
    <property type="entry name" value="N6_Mtase"/>
    <property type="match status" value="1"/>
</dbReference>
<dbReference type="Proteomes" id="UP000199438">
    <property type="component" value="Unassembled WGS sequence"/>
</dbReference>
<dbReference type="OrthoDB" id="9814572at2"/>
<accession>A0A1I1IS72</accession>
<dbReference type="STRING" id="1334022.SAMN04487907_10446"/>
<dbReference type="Gene3D" id="3.30.565.10">
    <property type="entry name" value="Histidine kinase-like ATPase, C-terminal domain"/>
    <property type="match status" value="1"/>
</dbReference>
<evidence type="ECO:0000256" key="2">
    <source>
        <dbReference type="ARBA" id="ARBA00011900"/>
    </source>
</evidence>
<evidence type="ECO:0000256" key="5">
    <source>
        <dbReference type="ARBA" id="ARBA00022691"/>
    </source>
</evidence>
<dbReference type="GO" id="GO:0008170">
    <property type="term" value="F:N-methyltransferase activity"/>
    <property type="evidence" value="ECO:0007669"/>
    <property type="project" value="InterPro"/>
</dbReference>
<evidence type="ECO:0000256" key="8">
    <source>
        <dbReference type="ARBA" id="ARBA00047942"/>
    </source>
</evidence>
<sequence>MNLHDAIIQILQRKGEPLSFAELAFEINQSELYERKDRKSVKTNQIQARVNRYPDKFITINGYVIDSGDQKWGYLLSTYSTLNSYLREHFTGSDIEFIISSLFFYKRIIDSKSIDSHLFHYNTEAYKGQHFISFRTNYVNDWFEELFRLNNSNFFEVQFVDDLVNLIKRLDIKILLDIIETLRDFNSNFFSKQEFGKAFEYILEVGDLNNTRSNLVRTPRGIIELMTKILNPISGKLLDPVCGTGGFLTEANRLSSDLDLLGVEISYEVSRIAKMNLIVNGGVDNNIKHGNCFSLLHEDTGYDYIIGDLPIEGGNLGDFHYHLFNYWGIDLPKKSKSFGAFLLFSLSKLSFNGKAIFTISDSFLYRKGSDQKIRNLLLENDVLETIISLPGGALKPYTKGKASIIVLNNNKHEQLLGRVKFIDVSNQNIYDNLGLQEIISMYETHADNKYSQIVSLREIIELKTLNPRFFTQDLSLLRDLLLSGDGKYLGEIVNIESGKRILEKDFFYLEKGIPVIKIENLEKETVDMFLSKSNVSGYLERDYAYRKSLVINKESILIAKIGENLKPTYFKPTNDFNEIVIHQNVLALLPITKDKVSLQFLYYQLNSDIVKNQIENLKPHSVVPFLTISSIKEVLIPLPNLESQEKFIGVQKANIISAERSRIDEKLKRLGIVEEAEERELDVVRTITHQLRHKLVDLNTFIEKARSIIDIKGIGDLKQYDPADPILIFEEGFEVPENENLETILKKSEEKSLFLSALLTDVEKAINLDLKFKKIELLSSIKRISSEYKSYTIQIEVVGENVEVEFSERHLKDLIDTLIQNAKQHSFKREGKKQKITFKVKPDLKRKLVVIEYLNNGAPLEISQKEYISILTKSKSSNGSGIGGYYINKIIKAHGGLLNISENLSAGIKMKIEIPIKQNKELNE</sequence>
<dbReference type="EC" id="2.1.1.72" evidence="2"/>
<dbReference type="Gene3D" id="3.40.50.150">
    <property type="entry name" value="Vaccinia Virus protein VP39"/>
    <property type="match status" value="1"/>
</dbReference>
<keyword evidence="5" id="KW-0949">S-adenosyl-L-methionine</keyword>
<proteinExistence type="inferred from homology"/>
<dbReference type="GO" id="GO:0032259">
    <property type="term" value="P:methylation"/>
    <property type="evidence" value="ECO:0007669"/>
    <property type="project" value="UniProtKB-KW"/>
</dbReference>
<dbReference type="GO" id="GO:0009307">
    <property type="term" value="P:DNA restriction-modification system"/>
    <property type="evidence" value="ECO:0007669"/>
    <property type="project" value="UniProtKB-KW"/>
</dbReference>
<evidence type="ECO:0000259" key="9">
    <source>
        <dbReference type="PROSITE" id="PS50109"/>
    </source>
</evidence>
<dbReference type="InterPro" id="IPR044946">
    <property type="entry name" value="Restrct_endonuc_typeI_TRD_sf"/>
</dbReference>
<comment type="similarity">
    <text evidence="1">Belongs to the N(4)/N(6)-methyltransferase family.</text>
</comment>
<gene>
    <name evidence="10" type="ORF">SAMN04487907_10446</name>
</gene>
<dbReference type="InterPro" id="IPR029063">
    <property type="entry name" value="SAM-dependent_MTases_sf"/>
</dbReference>
<dbReference type="InterPro" id="IPR003356">
    <property type="entry name" value="DNA_methylase_A-5"/>
</dbReference>
<keyword evidence="7" id="KW-0238">DNA-binding</keyword>
<organism evidence="10 11">
    <name type="scientific">Zunongwangia mangrovi</name>
    <dbReference type="NCBI Taxonomy" id="1334022"/>
    <lineage>
        <taxon>Bacteria</taxon>
        <taxon>Pseudomonadati</taxon>
        <taxon>Bacteroidota</taxon>
        <taxon>Flavobacteriia</taxon>
        <taxon>Flavobacteriales</taxon>
        <taxon>Flavobacteriaceae</taxon>
        <taxon>Zunongwangia</taxon>
    </lineage>
</organism>
<reference evidence="11" key="1">
    <citation type="submission" date="2016-10" db="EMBL/GenBank/DDBJ databases">
        <authorList>
            <person name="Varghese N."/>
            <person name="Submissions S."/>
        </authorList>
    </citation>
    <scope>NUCLEOTIDE SEQUENCE [LARGE SCALE GENOMIC DNA]</scope>
    <source>
        <strain evidence="11">DSM 24499</strain>
    </source>
</reference>
<dbReference type="PANTHER" id="PTHR42933:SF3">
    <property type="entry name" value="TYPE I RESTRICTION ENZYME MJAVIII METHYLASE SUBUNIT"/>
    <property type="match status" value="1"/>
</dbReference>
<dbReference type="EMBL" id="FOKV01000004">
    <property type="protein sequence ID" value="SFC39127.1"/>
    <property type="molecule type" value="Genomic_DNA"/>
</dbReference>
<evidence type="ECO:0000313" key="10">
    <source>
        <dbReference type="EMBL" id="SFC39127.1"/>
    </source>
</evidence>
<dbReference type="SUPFAM" id="SSF116734">
    <property type="entry name" value="DNA methylase specificity domain"/>
    <property type="match status" value="1"/>
</dbReference>
<dbReference type="Gene3D" id="3.90.220.20">
    <property type="entry name" value="DNA methylase specificity domains"/>
    <property type="match status" value="1"/>
</dbReference>
<evidence type="ECO:0000256" key="4">
    <source>
        <dbReference type="ARBA" id="ARBA00022679"/>
    </source>
</evidence>
<dbReference type="PRINTS" id="PR00507">
    <property type="entry name" value="N12N6MTFRASE"/>
</dbReference>
<keyword evidence="3 10" id="KW-0489">Methyltransferase</keyword>
<dbReference type="RefSeq" id="WP_092542444.1">
    <property type="nucleotide sequence ID" value="NZ_FOKV01000004.1"/>
</dbReference>
<evidence type="ECO:0000256" key="3">
    <source>
        <dbReference type="ARBA" id="ARBA00022603"/>
    </source>
</evidence>
<dbReference type="GO" id="GO:0009007">
    <property type="term" value="F:site-specific DNA-methyltransferase (adenine-specific) activity"/>
    <property type="evidence" value="ECO:0007669"/>
    <property type="project" value="UniProtKB-EC"/>
</dbReference>
<dbReference type="SUPFAM" id="SSF53335">
    <property type="entry name" value="S-adenosyl-L-methionine-dependent methyltransferases"/>
    <property type="match status" value="1"/>
</dbReference>
<dbReference type="SUPFAM" id="SSF55874">
    <property type="entry name" value="ATPase domain of HSP90 chaperone/DNA topoisomerase II/histidine kinase"/>
    <property type="match status" value="1"/>
</dbReference>
<name>A0A1I1IS72_9FLAO</name>
<evidence type="ECO:0000256" key="7">
    <source>
        <dbReference type="ARBA" id="ARBA00023125"/>
    </source>
</evidence>
<evidence type="ECO:0000313" key="11">
    <source>
        <dbReference type="Proteomes" id="UP000199438"/>
    </source>
</evidence>
<keyword evidence="11" id="KW-1185">Reference proteome</keyword>
<keyword evidence="6" id="KW-0680">Restriction system</keyword>
<evidence type="ECO:0000256" key="1">
    <source>
        <dbReference type="ARBA" id="ARBA00006594"/>
    </source>
</evidence>
<dbReference type="InterPro" id="IPR051537">
    <property type="entry name" value="DNA_Adenine_Mtase"/>
</dbReference>
<dbReference type="PANTHER" id="PTHR42933">
    <property type="entry name" value="SLR6095 PROTEIN"/>
    <property type="match status" value="1"/>
</dbReference>
<feature type="domain" description="Histidine kinase" evidence="9">
    <location>
        <begin position="686"/>
        <end position="918"/>
    </location>
</feature>
<comment type="catalytic activity">
    <reaction evidence="8">
        <text>a 2'-deoxyadenosine in DNA + S-adenosyl-L-methionine = an N(6)-methyl-2'-deoxyadenosine in DNA + S-adenosyl-L-homocysteine + H(+)</text>
        <dbReference type="Rhea" id="RHEA:15197"/>
        <dbReference type="Rhea" id="RHEA-COMP:12418"/>
        <dbReference type="Rhea" id="RHEA-COMP:12419"/>
        <dbReference type="ChEBI" id="CHEBI:15378"/>
        <dbReference type="ChEBI" id="CHEBI:57856"/>
        <dbReference type="ChEBI" id="CHEBI:59789"/>
        <dbReference type="ChEBI" id="CHEBI:90615"/>
        <dbReference type="ChEBI" id="CHEBI:90616"/>
        <dbReference type="EC" id="2.1.1.72"/>
    </reaction>
</comment>
<protein>
    <recommendedName>
        <fullName evidence="2">site-specific DNA-methyltransferase (adenine-specific)</fullName>
        <ecNumber evidence="2">2.1.1.72</ecNumber>
    </recommendedName>
</protein>